<feature type="domain" description="NACHT" evidence="8">
    <location>
        <begin position="179"/>
        <end position="313"/>
    </location>
</feature>
<dbReference type="Pfam" id="PF00622">
    <property type="entry name" value="SPRY"/>
    <property type="match status" value="1"/>
</dbReference>
<dbReference type="Gene3D" id="3.80.10.10">
    <property type="entry name" value="Ribonuclease Inhibitor"/>
    <property type="match status" value="1"/>
</dbReference>
<evidence type="ECO:0000313" key="9">
    <source>
        <dbReference type="Ensembl" id="ENSMZEP00005038027.1"/>
    </source>
</evidence>
<dbReference type="PROSITE" id="PS50837">
    <property type="entry name" value="NACHT"/>
    <property type="match status" value="1"/>
</dbReference>
<dbReference type="AlphaFoldDB" id="A0A3P9DUQ6"/>
<keyword evidence="6" id="KW-0067">ATP-binding</keyword>
<dbReference type="SUPFAM" id="SSF49899">
    <property type="entry name" value="Concanavalin A-like lectins/glucanases"/>
    <property type="match status" value="1"/>
</dbReference>
<organism evidence="9 10">
    <name type="scientific">Maylandia zebra</name>
    <name type="common">zebra mbuna</name>
    <dbReference type="NCBI Taxonomy" id="106582"/>
    <lineage>
        <taxon>Eukaryota</taxon>
        <taxon>Metazoa</taxon>
        <taxon>Chordata</taxon>
        <taxon>Craniata</taxon>
        <taxon>Vertebrata</taxon>
        <taxon>Euteleostomi</taxon>
        <taxon>Actinopterygii</taxon>
        <taxon>Neopterygii</taxon>
        <taxon>Teleostei</taxon>
        <taxon>Neoteleostei</taxon>
        <taxon>Acanthomorphata</taxon>
        <taxon>Ovalentaria</taxon>
        <taxon>Cichlomorphae</taxon>
        <taxon>Cichliformes</taxon>
        <taxon>Cichlidae</taxon>
        <taxon>African cichlids</taxon>
        <taxon>Pseudocrenilabrinae</taxon>
        <taxon>Haplochromini</taxon>
        <taxon>Maylandia</taxon>
        <taxon>Maylandia zebra complex</taxon>
    </lineage>
</organism>
<dbReference type="PROSITE" id="PS51450">
    <property type="entry name" value="LRR"/>
    <property type="match status" value="1"/>
</dbReference>
<keyword evidence="2" id="KW-0963">Cytoplasm</keyword>
<dbReference type="FunFam" id="3.40.50.300:FF:001524">
    <property type="entry name" value="Si:dkey-126g1.7"/>
    <property type="match status" value="1"/>
</dbReference>
<dbReference type="InterPro" id="IPR043136">
    <property type="entry name" value="B30.2/SPRY_sf"/>
</dbReference>
<dbReference type="SMART" id="SM00368">
    <property type="entry name" value="LRR_RI"/>
    <property type="match status" value="3"/>
</dbReference>
<accession>A0A3P9DUQ6</accession>
<dbReference type="GO" id="GO:0005737">
    <property type="term" value="C:cytoplasm"/>
    <property type="evidence" value="ECO:0007669"/>
    <property type="project" value="UniProtKB-SubCell"/>
</dbReference>
<dbReference type="InterPro" id="IPR001611">
    <property type="entry name" value="Leu-rich_rpt"/>
</dbReference>
<dbReference type="InterPro" id="IPR027417">
    <property type="entry name" value="P-loop_NTPase"/>
</dbReference>
<keyword evidence="10" id="KW-1185">Reference proteome</keyword>
<dbReference type="Pfam" id="PF17779">
    <property type="entry name" value="WHD_NOD2"/>
    <property type="match status" value="1"/>
</dbReference>
<dbReference type="SMART" id="SM00449">
    <property type="entry name" value="SPRY"/>
    <property type="match status" value="1"/>
</dbReference>
<dbReference type="GO" id="GO:0005524">
    <property type="term" value="F:ATP binding"/>
    <property type="evidence" value="ECO:0007669"/>
    <property type="project" value="UniProtKB-KW"/>
</dbReference>
<dbReference type="InterPro" id="IPR003877">
    <property type="entry name" value="SPRY_dom"/>
</dbReference>
<dbReference type="InterPro" id="IPR006574">
    <property type="entry name" value="PRY"/>
</dbReference>
<evidence type="ECO:0000256" key="4">
    <source>
        <dbReference type="ARBA" id="ARBA00022737"/>
    </source>
</evidence>
<dbReference type="Pfam" id="PF13516">
    <property type="entry name" value="LRR_6"/>
    <property type="match status" value="3"/>
</dbReference>
<dbReference type="PANTHER" id="PTHR24106">
    <property type="entry name" value="NACHT, LRR AND CARD DOMAINS-CONTAINING"/>
    <property type="match status" value="1"/>
</dbReference>
<evidence type="ECO:0000256" key="1">
    <source>
        <dbReference type="ARBA" id="ARBA00004496"/>
    </source>
</evidence>
<reference evidence="9" key="2">
    <citation type="submission" date="2025-09" db="UniProtKB">
        <authorList>
            <consortium name="Ensembl"/>
        </authorList>
    </citation>
    <scope>IDENTIFICATION</scope>
</reference>
<reference evidence="9" key="1">
    <citation type="submission" date="2025-08" db="UniProtKB">
        <authorList>
            <consortium name="Ensembl"/>
        </authorList>
    </citation>
    <scope>IDENTIFICATION</scope>
</reference>
<dbReference type="Pfam" id="PF05729">
    <property type="entry name" value="NACHT"/>
    <property type="match status" value="1"/>
</dbReference>
<dbReference type="PROSITE" id="PS50188">
    <property type="entry name" value="B302_SPRY"/>
    <property type="match status" value="1"/>
</dbReference>
<dbReference type="InterPro" id="IPR032675">
    <property type="entry name" value="LRR_dom_sf"/>
</dbReference>
<dbReference type="Proteomes" id="UP000265160">
    <property type="component" value="Unplaced"/>
</dbReference>
<dbReference type="InterPro" id="IPR041267">
    <property type="entry name" value="NLRP_HD2"/>
</dbReference>
<dbReference type="Pfam" id="PF14484">
    <property type="entry name" value="FISNA"/>
    <property type="match status" value="1"/>
</dbReference>
<dbReference type="InterPro" id="IPR001870">
    <property type="entry name" value="B30.2/SPRY"/>
</dbReference>
<keyword evidence="3" id="KW-0433">Leucine-rich repeat</keyword>
<dbReference type="PRINTS" id="PR01407">
    <property type="entry name" value="BUTYPHLNCDUF"/>
</dbReference>
<evidence type="ECO:0008006" key="11">
    <source>
        <dbReference type="Google" id="ProtNLM"/>
    </source>
</evidence>
<dbReference type="GeneTree" id="ENSGT01150000286915"/>
<name>A0A3P9DUQ6_9CICH</name>
<evidence type="ECO:0000259" key="7">
    <source>
        <dbReference type="PROSITE" id="PS50188"/>
    </source>
</evidence>
<evidence type="ECO:0000256" key="2">
    <source>
        <dbReference type="ARBA" id="ARBA00022490"/>
    </source>
</evidence>
<dbReference type="Ensembl" id="ENSMZET00005039426.1">
    <property type="protein sequence ID" value="ENSMZEP00005038027.1"/>
    <property type="gene ID" value="ENSMZEG00005028436.1"/>
</dbReference>
<dbReference type="InterPro" id="IPR041075">
    <property type="entry name" value="NOD1/2_WH"/>
</dbReference>
<dbReference type="SUPFAM" id="SSF52047">
    <property type="entry name" value="RNI-like"/>
    <property type="match status" value="1"/>
</dbReference>
<comment type="subcellular location">
    <subcellularLocation>
        <location evidence="1">Cytoplasm</location>
    </subcellularLocation>
</comment>
<dbReference type="Gene3D" id="2.60.120.920">
    <property type="match status" value="1"/>
</dbReference>
<evidence type="ECO:0000256" key="6">
    <source>
        <dbReference type="ARBA" id="ARBA00022840"/>
    </source>
</evidence>
<dbReference type="InterPro" id="IPR003879">
    <property type="entry name" value="Butyrophylin_SPRY"/>
</dbReference>
<dbReference type="SMART" id="SM01288">
    <property type="entry name" value="FISNA"/>
    <property type="match status" value="1"/>
</dbReference>
<dbReference type="InterPro" id="IPR007111">
    <property type="entry name" value="NACHT_NTPase"/>
</dbReference>
<dbReference type="Pfam" id="PF17776">
    <property type="entry name" value="NLRC4_HD2"/>
    <property type="match status" value="1"/>
</dbReference>
<dbReference type="CDD" id="cd16040">
    <property type="entry name" value="SPRY_PRY_SNTX"/>
    <property type="match status" value="1"/>
</dbReference>
<feature type="domain" description="B30.2/SPRY" evidence="7">
    <location>
        <begin position="805"/>
        <end position="996"/>
    </location>
</feature>
<dbReference type="Gene3D" id="3.40.50.300">
    <property type="entry name" value="P-loop containing nucleotide triphosphate hydrolases"/>
    <property type="match status" value="1"/>
</dbReference>
<dbReference type="InterPro" id="IPR013320">
    <property type="entry name" value="ConA-like_dom_sf"/>
</dbReference>
<sequence>MLCGLKIGVVGYSYSILFQLLEDNITTFAKNELKKIQKALNPNKPQCLEFQREDDEQRRNSREAFVKITVDFLRRMKQEELADRLQRQLPAAVCHRNLKSKLKEKFQCVFEGIAKEGNPTLLNQIYTELYITEGGTAEVNDEHEVRQIETASRKPDRPETTIRQEDIFKASPGRDEPIRTVLTKGVAGIGKTVLTQKYSLDWAEDKANQDIQFIFPFTFRELNVLKEEKFSLVGLVHHFFTETKEAGICSFEDFQVVFIFDGLDECRLPLDFHKTTILTDPRKSTSVDVLLINLIRGKLLPSARLWITTRPAAANQIPPDCVGMVTEVRGFTDPQKEEYFRKRFRDEEQASRIISHIKTSRSLHIMCHIPVFCWITATVLEDVLETREGGQLPNTLTEIYIHFLVVQAKLKNVKYDERDETETHWSPENRKVIESLGKLAFDQLQKRNLIFYESDLAECGIDIRAASVYSGVFTQIFKEERGLYQDKVFCFIHLSVQEFLAALHVHLTFINSGLNLMEQQQTKSIWSILFWKQKPEKEVKSVEKHFHHSAVDKALQSPNGHLDLFLRFLLGLSLQTNQSLLRGLLTQTGSSSQTNQETVQYIKEKLSKNLSAEKSINLFHCLNELNDRSLVEEIQQSLRSGSLSTDKLSPAQWSALVFILLSSEEDLDVFDLKKYSASEEALLRLLPVVKASNKALLSLCNLSERSCEALSSGLSSQSSNLRELDLSNNNLQDLGVKLLSEGLKSPHCKLETLSLSGCLITEEGCTSLASALSSNPSHLRELDLSYNHPGFSGIKLLSAGLKEPDDGSITAAGLCLFSPSDSCQLTIDTNTVNTKLQLSDNNRKVTHVEEVQSYPDHPDRFDVYLQLLCRNGLTGRCYWEVEWRGGVYISVSYRSIRRKGDSYDCVFGWNDQSWSLSCSDDGPRYFWHNRIKTSISSSSSSVSNRAAVYVDCPAGTLSFYRVSSDTLIHLHTFNTTFTQTLYPGFYVSPGASVSLC</sequence>
<dbReference type="InterPro" id="IPR029495">
    <property type="entry name" value="NACHT-assoc"/>
</dbReference>
<evidence type="ECO:0000259" key="8">
    <source>
        <dbReference type="PROSITE" id="PS50837"/>
    </source>
</evidence>
<proteinExistence type="predicted"/>
<evidence type="ECO:0000313" key="10">
    <source>
        <dbReference type="Proteomes" id="UP000265160"/>
    </source>
</evidence>
<protein>
    <recommendedName>
        <fullName evidence="11">B30.2/SPRY domain-containing protein</fullName>
    </recommendedName>
</protein>
<evidence type="ECO:0000256" key="3">
    <source>
        <dbReference type="ARBA" id="ARBA00022614"/>
    </source>
</evidence>
<keyword evidence="4" id="KW-0677">Repeat</keyword>
<keyword evidence="5" id="KW-0547">Nucleotide-binding</keyword>
<evidence type="ECO:0000256" key="5">
    <source>
        <dbReference type="ARBA" id="ARBA00022741"/>
    </source>
</evidence>
<dbReference type="InterPro" id="IPR051261">
    <property type="entry name" value="NLR"/>
</dbReference>
<dbReference type="Pfam" id="PF13765">
    <property type="entry name" value="PRY"/>
    <property type="match status" value="1"/>
</dbReference>
<dbReference type="SMART" id="SM00589">
    <property type="entry name" value="PRY"/>
    <property type="match status" value="1"/>
</dbReference>